<gene>
    <name evidence="2" type="ORF">ALC62_02929</name>
</gene>
<sequence>LSTIDDEILRTNTAYMLNMGTTLLVVILIVVLFATANNEQCHTHNKRWITCSCIGNEEFVLPEEYNYTDTLSVSITGCVSASLYYSSFPEASNIEELIVQNISGNLNFDVFFTSSHLTLLKLSNIGRIPKISSHTFTNLKAIDTLAIEDTLIETLEEEFAYINVTHFIMMNVTIERVPCLNVSEKGTKLRIVNSKLRNVTETLNFANFLNIEIIGSKFEMQKPGLMSIQGDVAIVKNNIFSNVSMNFVATTAIVINGICADGKSTLRLSSRSIDSTDNRLPNEIAYPGNDQRGEPLTEFLTIRNNTVCRAGNCKCSISNGQASCPIRINPKYIFLLTGFIFIRYL</sequence>
<dbReference type="EMBL" id="KQ977041">
    <property type="protein sequence ID" value="KYN06168.1"/>
    <property type="molecule type" value="Genomic_DNA"/>
</dbReference>
<feature type="transmembrane region" description="Helical" evidence="1">
    <location>
        <begin position="15"/>
        <end position="36"/>
    </location>
</feature>
<organism evidence="2 3">
    <name type="scientific">Cyphomyrmex costatus</name>
    <dbReference type="NCBI Taxonomy" id="456900"/>
    <lineage>
        <taxon>Eukaryota</taxon>
        <taxon>Metazoa</taxon>
        <taxon>Ecdysozoa</taxon>
        <taxon>Arthropoda</taxon>
        <taxon>Hexapoda</taxon>
        <taxon>Insecta</taxon>
        <taxon>Pterygota</taxon>
        <taxon>Neoptera</taxon>
        <taxon>Endopterygota</taxon>
        <taxon>Hymenoptera</taxon>
        <taxon>Apocrita</taxon>
        <taxon>Aculeata</taxon>
        <taxon>Formicoidea</taxon>
        <taxon>Formicidae</taxon>
        <taxon>Myrmicinae</taxon>
        <taxon>Cyphomyrmex</taxon>
    </lineage>
</organism>
<dbReference type="Proteomes" id="UP000078542">
    <property type="component" value="Unassembled WGS sequence"/>
</dbReference>
<proteinExistence type="predicted"/>
<evidence type="ECO:0000313" key="2">
    <source>
        <dbReference type="EMBL" id="KYN06168.1"/>
    </source>
</evidence>
<keyword evidence="1" id="KW-0812">Transmembrane</keyword>
<reference evidence="2 3" key="1">
    <citation type="submission" date="2016-03" db="EMBL/GenBank/DDBJ databases">
        <title>Cyphomyrmex costatus WGS genome.</title>
        <authorList>
            <person name="Nygaard S."/>
            <person name="Hu H."/>
            <person name="Boomsma J."/>
            <person name="Zhang G."/>
        </authorList>
    </citation>
    <scope>NUCLEOTIDE SEQUENCE [LARGE SCALE GENOMIC DNA]</scope>
    <source>
        <strain evidence="2">MS0001</strain>
        <tissue evidence="2">Whole body</tissue>
    </source>
</reference>
<keyword evidence="1" id="KW-1133">Transmembrane helix</keyword>
<keyword evidence="3" id="KW-1185">Reference proteome</keyword>
<dbReference type="AlphaFoldDB" id="A0A195CZS9"/>
<evidence type="ECO:0000256" key="1">
    <source>
        <dbReference type="SAM" id="Phobius"/>
    </source>
</evidence>
<dbReference type="SUPFAM" id="SSF52058">
    <property type="entry name" value="L domain-like"/>
    <property type="match status" value="1"/>
</dbReference>
<accession>A0A195CZS9</accession>
<protein>
    <submittedName>
        <fullName evidence="2">Uncharacterized protein</fullName>
    </submittedName>
</protein>
<feature type="non-terminal residue" evidence="2">
    <location>
        <position position="1"/>
    </location>
</feature>
<evidence type="ECO:0000313" key="3">
    <source>
        <dbReference type="Proteomes" id="UP000078542"/>
    </source>
</evidence>
<name>A0A195CZS9_9HYME</name>
<keyword evidence="1" id="KW-0472">Membrane</keyword>